<dbReference type="PROSITE" id="PS50089">
    <property type="entry name" value="ZF_RING_2"/>
    <property type="match status" value="1"/>
</dbReference>
<protein>
    <recommendedName>
        <fullName evidence="2">RING-type domain-containing protein</fullName>
    </recommendedName>
</protein>
<dbReference type="Proteomes" id="UP001234989">
    <property type="component" value="Chromosome 10"/>
</dbReference>
<proteinExistence type="predicted"/>
<dbReference type="InterPro" id="IPR013083">
    <property type="entry name" value="Znf_RING/FYVE/PHD"/>
</dbReference>
<evidence type="ECO:0000313" key="3">
    <source>
        <dbReference type="EMBL" id="WMV50695.1"/>
    </source>
</evidence>
<sequence>MYKRDDVHYDYDPIWGTDIIEVTCDNDIKKEKKSKVSKLLGKNINLSKEKHFDREDLARNNCGHIYHIDCPKEWNKMQNTCPICKRKVVVICYFTLRICAFLCKFTTTSKLISSPVT</sequence>
<dbReference type="Gene3D" id="3.30.40.10">
    <property type="entry name" value="Zinc/RING finger domain, C3HC4 (zinc finger)"/>
    <property type="match status" value="1"/>
</dbReference>
<keyword evidence="4" id="KW-1185">Reference proteome</keyword>
<evidence type="ECO:0000313" key="4">
    <source>
        <dbReference type="Proteomes" id="UP001234989"/>
    </source>
</evidence>
<keyword evidence="1" id="KW-0479">Metal-binding</keyword>
<dbReference type="SUPFAM" id="SSF57850">
    <property type="entry name" value="RING/U-box"/>
    <property type="match status" value="1"/>
</dbReference>
<gene>
    <name evidence="3" type="ORF">MTR67_044080</name>
</gene>
<reference evidence="3" key="1">
    <citation type="submission" date="2023-08" db="EMBL/GenBank/DDBJ databases">
        <title>A de novo genome assembly of Solanum verrucosum Schlechtendal, a Mexican diploid species geographically isolated from the other diploid A-genome species in potato relatives.</title>
        <authorList>
            <person name="Hosaka K."/>
        </authorList>
    </citation>
    <scope>NUCLEOTIDE SEQUENCE</scope>
    <source>
        <tissue evidence="3">Young leaves</tissue>
    </source>
</reference>
<organism evidence="3 4">
    <name type="scientific">Solanum verrucosum</name>
    <dbReference type="NCBI Taxonomy" id="315347"/>
    <lineage>
        <taxon>Eukaryota</taxon>
        <taxon>Viridiplantae</taxon>
        <taxon>Streptophyta</taxon>
        <taxon>Embryophyta</taxon>
        <taxon>Tracheophyta</taxon>
        <taxon>Spermatophyta</taxon>
        <taxon>Magnoliopsida</taxon>
        <taxon>eudicotyledons</taxon>
        <taxon>Gunneridae</taxon>
        <taxon>Pentapetalae</taxon>
        <taxon>asterids</taxon>
        <taxon>lamiids</taxon>
        <taxon>Solanales</taxon>
        <taxon>Solanaceae</taxon>
        <taxon>Solanoideae</taxon>
        <taxon>Solaneae</taxon>
        <taxon>Solanum</taxon>
    </lineage>
</organism>
<evidence type="ECO:0000256" key="1">
    <source>
        <dbReference type="PROSITE-ProRule" id="PRU00175"/>
    </source>
</evidence>
<dbReference type="InterPro" id="IPR001841">
    <property type="entry name" value="Znf_RING"/>
</dbReference>
<keyword evidence="1" id="KW-0863">Zinc-finger</keyword>
<name>A0AAF0UQ72_SOLVR</name>
<dbReference type="EMBL" id="CP133621">
    <property type="protein sequence ID" value="WMV50695.1"/>
    <property type="molecule type" value="Genomic_DNA"/>
</dbReference>
<dbReference type="GO" id="GO:0008270">
    <property type="term" value="F:zinc ion binding"/>
    <property type="evidence" value="ECO:0007669"/>
    <property type="project" value="UniProtKB-KW"/>
</dbReference>
<feature type="domain" description="RING-type" evidence="2">
    <location>
        <begin position="62"/>
        <end position="85"/>
    </location>
</feature>
<keyword evidence="1" id="KW-0862">Zinc</keyword>
<dbReference type="AlphaFoldDB" id="A0AAF0UQ72"/>
<accession>A0AAF0UQ72</accession>
<dbReference type="Pfam" id="PF13639">
    <property type="entry name" value="zf-RING_2"/>
    <property type="match status" value="1"/>
</dbReference>
<evidence type="ECO:0000259" key="2">
    <source>
        <dbReference type="PROSITE" id="PS50089"/>
    </source>
</evidence>